<dbReference type="RefSeq" id="WP_039143711.1">
    <property type="nucleotide sequence ID" value="NZ_JOJZ01000009.1"/>
</dbReference>
<dbReference type="PATRIC" id="fig|1614.7.peg.437"/>
<name>A0A0C1Q3Q8_9LACO</name>
<dbReference type="GeneID" id="74913129"/>
<evidence type="ECO:0000313" key="3">
    <source>
        <dbReference type="EMBL" id="KID42518.1"/>
    </source>
</evidence>
<organism evidence="3 4">
    <name type="scientific">Fructilactobacillus fructivorans</name>
    <dbReference type="NCBI Taxonomy" id="1614"/>
    <lineage>
        <taxon>Bacteria</taxon>
        <taxon>Bacillati</taxon>
        <taxon>Bacillota</taxon>
        <taxon>Bacilli</taxon>
        <taxon>Lactobacillales</taxon>
        <taxon>Lactobacillaceae</taxon>
        <taxon>Fructilactobacillus</taxon>
    </lineage>
</organism>
<evidence type="ECO:0000313" key="4">
    <source>
        <dbReference type="Proteomes" id="UP000031397"/>
    </source>
</evidence>
<keyword evidence="4" id="KW-1185">Reference proteome</keyword>
<keyword evidence="1" id="KW-1133">Transmembrane helix</keyword>
<dbReference type="PROSITE" id="PS50965">
    <property type="entry name" value="NERD"/>
    <property type="match status" value="1"/>
</dbReference>
<dbReference type="InterPro" id="IPR011528">
    <property type="entry name" value="NERD"/>
</dbReference>
<dbReference type="Proteomes" id="UP000031397">
    <property type="component" value="Unassembled WGS sequence"/>
</dbReference>
<feature type="transmembrane region" description="Helical" evidence="1">
    <location>
        <begin position="56"/>
        <end position="73"/>
    </location>
</feature>
<evidence type="ECO:0000259" key="2">
    <source>
        <dbReference type="PROSITE" id="PS50965"/>
    </source>
</evidence>
<sequence length="431" mass="49858">MDGYHKIWMVLATIICLAFFILNCFSGAGILGNFLFSFLLWGGFLLLGVWFDPYDCLQVLFLMIGIFVFFRLLPTDGFWGSLIAAGVAFFLLRWLASLIDDFLVRRSKKPNFTKKLNEYGINLDELNEFPAIAQNAIVRRKLSNEDYSDLMMRQLRLVNDQFNINYDDEMEIVNRLIYLTHEYYYNVKKIKNNYNENIYDNFAAIDEFSEHLSDLKEEYSKITVGNDGENRVANAVNGLGDVISNSNVWNDYGAGHTNRNQQDVILISQRGIFIFEVKNWTTSRYIEETQSGYLIGRDKYDKETHFVNVAQQILDHKKAIGNLLNDNLSMDGESGEIMNNVHSLIVNANDNCRVLSHRDTIFNVSELSERLLEYPICFNPNEVAQIVHIITASQVSEQNRNHYIFNEELIPNLPLVERCLRFIHDIGQSIR</sequence>
<evidence type="ECO:0000256" key="1">
    <source>
        <dbReference type="SAM" id="Phobius"/>
    </source>
</evidence>
<reference evidence="3 4" key="1">
    <citation type="submission" date="2014-06" db="EMBL/GenBank/DDBJ databases">
        <title>Functional and comparative genomic analyses of the Drosophila gut microbiota identify candidate symbiosis factors.</title>
        <authorList>
            <person name="Newell P.D."/>
            <person name="Chaston J.M."/>
            <person name="Douglas A.E."/>
        </authorList>
    </citation>
    <scope>NUCLEOTIDE SEQUENCE [LARGE SCALE GENOMIC DNA]</scope>
    <source>
        <strain evidence="3 4">DmCS_002</strain>
    </source>
</reference>
<gene>
    <name evidence="3" type="ORF">LfDm3_0447</name>
</gene>
<protein>
    <recommendedName>
        <fullName evidence="2">NERD domain-containing protein</fullName>
    </recommendedName>
</protein>
<dbReference type="Pfam" id="PF08378">
    <property type="entry name" value="NERD"/>
    <property type="match status" value="1"/>
</dbReference>
<feature type="transmembrane region" description="Helical" evidence="1">
    <location>
        <begin position="7"/>
        <end position="28"/>
    </location>
</feature>
<accession>A0A0C1Q3Q8</accession>
<proteinExistence type="predicted"/>
<keyword evidence="1" id="KW-0472">Membrane</keyword>
<dbReference type="OrthoDB" id="9776650at2"/>
<dbReference type="AlphaFoldDB" id="A0A0C1Q3Q8"/>
<feature type="transmembrane region" description="Helical" evidence="1">
    <location>
        <begin position="34"/>
        <end position="51"/>
    </location>
</feature>
<feature type="domain" description="NERD" evidence="2">
    <location>
        <begin position="224"/>
        <end position="343"/>
    </location>
</feature>
<feature type="transmembrane region" description="Helical" evidence="1">
    <location>
        <begin position="79"/>
        <end position="99"/>
    </location>
</feature>
<dbReference type="EMBL" id="JOJZ01000009">
    <property type="protein sequence ID" value="KID42518.1"/>
    <property type="molecule type" value="Genomic_DNA"/>
</dbReference>
<comment type="caution">
    <text evidence="3">The sequence shown here is derived from an EMBL/GenBank/DDBJ whole genome shotgun (WGS) entry which is preliminary data.</text>
</comment>
<keyword evidence="1" id="KW-0812">Transmembrane</keyword>